<dbReference type="RefSeq" id="XP_007837093.1">
    <property type="nucleotide sequence ID" value="XM_007838902.1"/>
</dbReference>
<dbReference type="HOGENOM" id="CLU_393344_0_0_1"/>
<dbReference type="GeneID" id="19275334"/>
<dbReference type="InterPro" id="IPR052895">
    <property type="entry name" value="HetReg/Transcr_Mod"/>
</dbReference>
<dbReference type="PANTHER" id="PTHR24148:SF64">
    <property type="entry name" value="HETEROKARYON INCOMPATIBILITY DOMAIN-CONTAINING PROTEIN"/>
    <property type="match status" value="1"/>
</dbReference>
<dbReference type="PANTHER" id="PTHR24148">
    <property type="entry name" value="ANKYRIN REPEAT DOMAIN-CONTAINING PROTEIN 39 HOMOLOG-RELATED"/>
    <property type="match status" value="1"/>
</dbReference>
<dbReference type="InterPro" id="IPR010730">
    <property type="entry name" value="HET"/>
</dbReference>
<keyword evidence="3" id="KW-1185">Reference proteome</keyword>
<dbReference type="AlphaFoldDB" id="W3WWV0"/>
<feature type="domain" description="Heterokaryon incompatibility" evidence="1">
    <location>
        <begin position="277"/>
        <end position="363"/>
    </location>
</feature>
<name>W3WWV0_PESFW</name>
<dbReference type="EMBL" id="KI912115">
    <property type="protein sequence ID" value="ETS78259.1"/>
    <property type="molecule type" value="Genomic_DNA"/>
</dbReference>
<dbReference type="KEGG" id="pfy:PFICI_10321"/>
<evidence type="ECO:0000313" key="2">
    <source>
        <dbReference type="EMBL" id="ETS78259.1"/>
    </source>
</evidence>
<protein>
    <recommendedName>
        <fullName evidence="1">Heterokaryon incompatibility domain-containing protein</fullName>
    </recommendedName>
</protein>
<accession>W3WWV0</accession>
<organism evidence="2 3">
    <name type="scientific">Pestalotiopsis fici (strain W106-1 / CGMCC3.15140)</name>
    <dbReference type="NCBI Taxonomy" id="1229662"/>
    <lineage>
        <taxon>Eukaryota</taxon>
        <taxon>Fungi</taxon>
        <taxon>Dikarya</taxon>
        <taxon>Ascomycota</taxon>
        <taxon>Pezizomycotina</taxon>
        <taxon>Sordariomycetes</taxon>
        <taxon>Xylariomycetidae</taxon>
        <taxon>Amphisphaeriales</taxon>
        <taxon>Sporocadaceae</taxon>
        <taxon>Pestalotiopsis</taxon>
    </lineage>
</organism>
<proteinExistence type="predicted"/>
<dbReference type="Pfam" id="PF06985">
    <property type="entry name" value="HET"/>
    <property type="match status" value="1"/>
</dbReference>
<dbReference type="InParanoid" id="W3WWV0"/>
<sequence>MKTIIGMSWGIEARRYRQALLASNANTAVSQNYREAPLDPAQRARAYRGDSGSHSRELFTQVGLVEGLDTCRPNVQNPVPLCIFISDGADQHETWTLVRELTVRMMCGDTEAEFTVTCGEEELATVAYNRENLILSRCIGQVGLALELITTMVEYMMYSVFYVEFPELPVGAVAGFLTCDETTRPSGASHWMPRFLLDRLIASISVQDGFVDIRRMGMSSYVRTVRLEDVKLLCPSCWVTSVESAHQGSKEQATVQPRRFVKTPSIATPDEDAAVGGPPKLWIDRVCIDQNDDATKNSEISLMGSYYAGAHTTLICPATEIVDVPSLQPSRHLLAIPDRLRAYQGLLRWKQDPWHKRVWTYQEGAMSKKPRVWVADQGVELNAGWLNFMSWAADCERPVKCDLGLPPYCQKLGEEGIYYPQQSFRESGFLRGEGDAQELWAYRNSFARSWTTCELHDWAPKVDNIKKSLSRLIEITQLRKCTETRDKILGILALALSSEHFRTNMVRDLQDAYREAIRSGIPGAEVLMCGWTASKPRSWIPENNFAERWVRFKVPAPGNSLNVDQPVVDQKGRLILKAYKYDFFKNVRRPITLVPLRPPRQPEFITFEYRTLSGDFCLISLEGYVSHRGRAYVLAGAEGKSDRDLHDHILVFVSEAGGGSHVLEGACRIVSAVRTTSEDPESKEIRLGGITSLALSADSWG</sequence>
<dbReference type="OrthoDB" id="2157530at2759"/>
<reference evidence="3" key="1">
    <citation type="journal article" date="2015" name="BMC Genomics">
        <title>Genomic and transcriptomic analysis of the endophytic fungus Pestalotiopsis fici reveals its lifestyle and high potential for synthesis of natural products.</title>
        <authorList>
            <person name="Wang X."/>
            <person name="Zhang X."/>
            <person name="Liu L."/>
            <person name="Xiang M."/>
            <person name="Wang W."/>
            <person name="Sun X."/>
            <person name="Che Y."/>
            <person name="Guo L."/>
            <person name="Liu G."/>
            <person name="Guo L."/>
            <person name="Wang C."/>
            <person name="Yin W.B."/>
            <person name="Stadler M."/>
            <person name="Zhang X."/>
            <person name="Liu X."/>
        </authorList>
    </citation>
    <scope>NUCLEOTIDE SEQUENCE [LARGE SCALE GENOMIC DNA]</scope>
    <source>
        <strain evidence="3">W106-1 / CGMCC3.15140</strain>
    </source>
</reference>
<evidence type="ECO:0000259" key="1">
    <source>
        <dbReference type="Pfam" id="PF06985"/>
    </source>
</evidence>
<dbReference type="Proteomes" id="UP000030651">
    <property type="component" value="Unassembled WGS sequence"/>
</dbReference>
<evidence type="ECO:0000313" key="3">
    <source>
        <dbReference type="Proteomes" id="UP000030651"/>
    </source>
</evidence>
<dbReference type="eggNOG" id="ENOG502SIYG">
    <property type="taxonomic scope" value="Eukaryota"/>
</dbReference>
<gene>
    <name evidence="2" type="ORF">PFICI_10321</name>
</gene>